<feature type="transmembrane region" description="Helical" evidence="1">
    <location>
        <begin position="296"/>
        <end position="316"/>
    </location>
</feature>
<evidence type="ECO:0000313" key="3">
    <source>
        <dbReference type="Proteomes" id="UP001596002"/>
    </source>
</evidence>
<feature type="transmembrane region" description="Helical" evidence="1">
    <location>
        <begin position="388"/>
        <end position="421"/>
    </location>
</feature>
<dbReference type="PANTHER" id="PTHR30199">
    <property type="entry name" value="MFS FAMILY TRANSPORTER, PREDICTED SUBSTRATE BENZOATE"/>
    <property type="match status" value="1"/>
</dbReference>
<feature type="transmembrane region" description="Helical" evidence="1">
    <location>
        <begin position="42"/>
        <end position="67"/>
    </location>
</feature>
<feature type="transmembrane region" description="Helical" evidence="1">
    <location>
        <begin position="250"/>
        <end position="275"/>
    </location>
</feature>
<feature type="transmembrane region" description="Helical" evidence="1">
    <location>
        <begin position="79"/>
        <end position="99"/>
    </location>
</feature>
<evidence type="ECO:0000313" key="2">
    <source>
        <dbReference type="EMBL" id="MFC4767760.1"/>
    </source>
</evidence>
<dbReference type="EMBL" id="JBHSHC010000087">
    <property type="protein sequence ID" value="MFC4767760.1"/>
    <property type="molecule type" value="Genomic_DNA"/>
</dbReference>
<evidence type="ECO:0000256" key="1">
    <source>
        <dbReference type="SAM" id="Phobius"/>
    </source>
</evidence>
<feature type="transmembrane region" description="Helical" evidence="1">
    <location>
        <begin position="328"/>
        <end position="350"/>
    </location>
</feature>
<keyword evidence="1" id="KW-0472">Membrane</keyword>
<dbReference type="NCBIfam" id="TIGR00843">
    <property type="entry name" value="benE"/>
    <property type="match status" value="1"/>
</dbReference>
<proteinExistence type="predicted"/>
<feature type="transmembrane region" description="Helical" evidence="1">
    <location>
        <begin position="211"/>
        <end position="230"/>
    </location>
</feature>
<dbReference type="PANTHER" id="PTHR30199:SF0">
    <property type="entry name" value="INNER MEMBRANE PROTEIN YDCO"/>
    <property type="match status" value="1"/>
</dbReference>
<keyword evidence="3" id="KW-1185">Reference proteome</keyword>
<keyword evidence="1" id="KW-1133">Transmembrane helix</keyword>
<dbReference type="Proteomes" id="UP001596002">
    <property type="component" value="Unassembled WGS sequence"/>
</dbReference>
<keyword evidence="1" id="KW-0812">Transmembrane</keyword>
<protein>
    <submittedName>
        <fullName evidence="2">Benzoate/H(+) symporter BenE family transporter</fullName>
    </submittedName>
</protein>
<feature type="transmembrane region" description="Helical" evidence="1">
    <location>
        <begin position="156"/>
        <end position="174"/>
    </location>
</feature>
<gene>
    <name evidence="2" type="ORF">ACFO8Q_10360</name>
</gene>
<dbReference type="RefSeq" id="WP_380025692.1">
    <property type="nucleotide sequence ID" value="NZ_JBHSHC010000087.1"/>
</dbReference>
<reference evidence="3" key="1">
    <citation type="journal article" date="2019" name="Int. J. Syst. Evol. Microbiol.">
        <title>The Global Catalogue of Microorganisms (GCM) 10K type strain sequencing project: providing services to taxonomists for standard genome sequencing and annotation.</title>
        <authorList>
            <consortium name="The Broad Institute Genomics Platform"/>
            <consortium name="The Broad Institute Genome Sequencing Center for Infectious Disease"/>
            <person name="Wu L."/>
            <person name="Ma J."/>
        </authorList>
    </citation>
    <scope>NUCLEOTIDE SEQUENCE [LARGE SCALE GENOMIC DNA]</scope>
    <source>
        <strain evidence="3">WYCCWR 12678</strain>
    </source>
</reference>
<dbReference type="InterPro" id="IPR004711">
    <property type="entry name" value="Benzoate_Transporter"/>
</dbReference>
<organism evidence="2 3">
    <name type="scientific">Effusibacillus consociatus</name>
    <dbReference type="NCBI Taxonomy" id="1117041"/>
    <lineage>
        <taxon>Bacteria</taxon>
        <taxon>Bacillati</taxon>
        <taxon>Bacillota</taxon>
        <taxon>Bacilli</taxon>
        <taxon>Bacillales</taxon>
        <taxon>Alicyclobacillaceae</taxon>
        <taxon>Effusibacillus</taxon>
    </lineage>
</organism>
<feature type="transmembrane region" description="Helical" evidence="1">
    <location>
        <begin position="362"/>
        <end position="382"/>
    </location>
</feature>
<accession>A0ABV9Q0C9</accession>
<feature type="transmembrane region" description="Helical" evidence="1">
    <location>
        <begin position="131"/>
        <end position="149"/>
    </location>
</feature>
<feature type="transmembrane region" description="Helical" evidence="1">
    <location>
        <begin position="186"/>
        <end position="204"/>
    </location>
</feature>
<sequence length="429" mass="46115">MRGLWKGGVRISSQPLTGAPKTEYSQLNRQYWKQNVKEIPKYLTVSSVSNGLIAWLFGVTGPLLIVLQSAEKGNLAVDVTSSWIFSIYCVGGILSLLLSIYYRQPIAVAFSIPGAVLVGSTLSQHTFPEVVGAYIITGILILILGLLGVINRVMKILPMPIMMGMVSGVLLPFGTDIFVSVLENPLLNGIILFVFLLISLFDRLSKKFPPILGAILAAIILLTGLDLVHLNEVSLSVAKPQWFRPDYNLAVIGELVFPLALTVIAIQNAQGIGVLKSMDYHPPVNAMTNWSGIGSIFNGFFGGHSACIAGPMTAIVSGKDTGPKEGRYAAAIVLGFFWFLFGVFAPVAAAITQMIPASLIKLLGGLAMVGVLMSSLHMSFASHFRMGALFSFMITISGFTILNIGPPFWGLVGGIVVSLLLERKDFLNL</sequence>
<dbReference type="Pfam" id="PF03594">
    <property type="entry name" value="BenE"/>
    <property type="match status" value="1"/>
</dbReference>
<comment type="caution">
    <text evidence="2">The sequence shown here is derived from an EMBL/GenBank/DDBJ whole genome shotgun (WGS) entry which is preliminary data.</text>
</comment>
<feature type="transmembrane region" description="Helical" evidence="1">
    <location>
        <begin position="106"/>
        <end position="125"/>
    </location>
</feature>
<name>A0ABV9Q0C9_9BACL</name>